<keyword evidence="5 7" id="KW-0408">Iron</keyword>
<evidence type="ECO:0000313" key="9">
    <source>
        <dbReference type="Proteomes" id="UP001444661"/>
    </source>
</evidence>
<protein>
    <submittedName>
        <fullName evidence="8">Cytochrome P450</fullName>
    </submittedName>
</protein>
<keyword evidence="6 7" id="KW-0503">Monooxygenase</keyword>
<comment type="similarity">
    <text evidence="2 7">Belongs to the cytochrome P450 family.</text>
</comment>
<dbReference type="InterPro" id="IPR017972">
    <property type="entry name" value="Cyt_P450_CS"/>
</dbReference>
<evidence type="ECO:0000256" key="2">
    <source>
        <dbReference type="ARBA" id="ARBA00010617"/>
    </source>
</evidence>
<evidence type="ECO:0000313" key="8">
    <source>
        <dbReference type="EMBL" id="KAK8040017.1"/>
    </source>
</evidence>
<dbReference type="EMBL" id="JAQQWK010000006">
    <property type="protein sequence ID" value="KAK8040017.1"/>
    <property type="molecule type" value="Genomic_DNA"/>
</dbReference>
<evidence type="ECO:0000256" key="3">
    <source>
        <dbReference type="ARBA" id="ARBA00022723"/>
    </source>
</evidence>
<dbReference type="PRINTS" id="PR00385">
    <property type="entry name" value="P450"/>
</dbReference>
<dbReference type="PRINTS" id="PR01239">
    <property type="entry name" value="EP450IICYP52"/>
</dbReference>
<reference evidence="8 9" key="1">
    <citation type="submission" date="2023-01" db="EMBL/GenBank/DDBJ databases">
        <title>Analysis of 21 Apiospora genomes using comparative genomics revels a genus with tremendous synthesis potential of carbohydrate active enzymes and secondary metabolites.</title>
        <authorList>
            <person name="Sorensen T."/>
        </authorList>
    </citation>
    <scope>NUCLEOTIDE SEQUENCE [LARGE SCALE GENOMIC DNA]</scope>
    <source>
        <strain evidence="8 9">CBS 33761</strain>
    </source>
</reference>
<sequence>MDSNNTAKASMGASSQLLLGLICALLLVLAVKRANLYLARRRFKQQHGCRPVQRSFRNRDPILGLDAVWNQIQRSKAGTLLEWLHWRNLTYGPTFAARMGLRFPGWLGGGADAIVTTDPENIKTVLATRFKDYGHGDTRTGSFGPLLGRGIFVVDGARWHESRALLRPNFAREQIADLDALERHLGLFFSLLPRRGDVAFLFGTSVHSLRALRESGGLVVGANGQAATSASDAAFAEAMNDAQADILMRARLSWMYHLRSHPRGAAAIRFAHTYVDRFVEEAVRQREALDLEKGGGGGGSSSASGTTPGGDKYVFLRELAKATKDRRVIRDELLNILLAGRDTTASLLSNLFFVLARRPDVWAKLKADVAVLEGRPPTYETLKKLKYVRYCLNESLRTHPVVPLNNKQALQDTLLPRGGGPDGQSPLFVPKGTVVAWSIYTLHRRREFYGDDADEFRPERWEALRPSWEYLPFNGGPRICVGQQYALTEAAYVTTRLVQEFERIENRDPGPWVESVGLTVCSRNGVKVGLYRASS</sequence>
<dbReference type="CDD" id="cd11063">
    <property type="entry name" value="CYP52"/>
    <property type="match status" value="1"/>
</dbReference>
<dbReference type="Proteomes" id="UP001444661">
    <property type="component" value="Unassembled WGS sequence"/>
</dbReference>
<dbReference type="InterPro" id="IPR047146">
    <property type="entry name" value="Cyt_P450_E_CYP52_fungi"/>
</dbReference>
<accession>A0ABR1T0A0</accession>
<dbReference type="PANTHER" id="PTHR24287">
    <property type="entry name" value="P450, PUTATIVE (EUROFUNG)-RELATED"/>
    <property type="match status" value="1"/>
</dbReference>
<evidence type="ECO:0000256" key="7">
    <source>
        <dbReference type="RuleBase" id="RU000461"/>
    </source>
</evidence>
<dbReference type="PANTHER" id="PTHR24287:SF17">
    <property type="entry name" value="P450, PUTATIVE (EUROFUNG)-RELATED"/>
    <property type="match status" value="1"/>
</dbReference>
<keyword evidence="3 7" id="KW-0479">Metal-binding</keyword>
<dbReference type="Pfam" id="PF00067">
    <property type="entry name" value="p450"/>
    <property type="match status" value="1"/>
</dbReference>
<evidence type="ECO:0000256" key="6">
    <source>
        <dbReference type="ARBA" id="ARBA00023033"/>
    </source>
</evidence>
<gene>
    <name evidence="8" type="ORF">PG993_008428</name>
</gene>
<evidence type="ECO:0000256" key="4">
    <source>
        <dbReference type="ARBA" id="ARBA00023002"/>
    </source>
</evidence>
<evidence type="ECO:0000256" key="5">
    <source>
        <dbReference type="ARBA" id="ARBA00023004"/>
    </source>
</evidence>
<dbReference type="Gene3D" id="1.10.630.10">
    <property type="entry name" value="Cytochrome P450"/>
    <property type="match status" value="1"/>
</dbReference>
<dbReference type="SUPFAM" id="SSF48264">
    <property type="entry name" value="Cytochrome P450"/>
    <property type="match status" value="1"/>
</dbReference>
<organism evidence="8 9">
    <name type="scientific">Apiospora rasikravindrae</name>
    <dbReference type="NCBI Taxonomy" id="990691"/>
    <lineage>
        <taxon>Eukaryota</taxon>
        <taxon>Fungi</taxon>
        <taxon>Dikarya</taxon>
        <taxon>Ascomycota</taxon>
        <taxon>Pezizomycotina</taxon>
        <taxon>Sordariomycetes</taxon>
        <taxon>Xylariomycetidae</taxon>
        <taxon>Amphisphaeriales</taxon>
        <taxon>Apiosporaceae</taxon>
        <taxon>Apiospora</taxon>
    </lineage>
</organism>
<dbReference type="InterPro" id="IPR036396">
    <property type="entry name" value="Cyt_P450_sf"/>
</dbReference>
<keyword evidence="4 7" id="KW-0560">Oxidoreductase</keyword>
<keyword evidence="9" id="KW-1185">Reference proteome</keyword>
<dbReference type="InterPro" id="IPR002974">
    <property type="entry name" value="Cyt_P450_E_CYP52_ascomycetes"/>
</dbReference>
<proteinExistence type="inferred from homology"/>
<keyword evidence="7" id="KW-0349">Heme</keyword>
<evidence type="ECO:0000256" key="1">
    <source>
        <dbReference type="ARBA" id="ARBA00001971"/>
    </source>
</evidence>
<name>A0ABR1T0A0_9PEZI</name>
<comment type="caution">
    <text evidence="8">The sequence shown here is derived from an EMBL/GenBank/DDBJ whole genome shotgun (WGS) entry which is preliminary data.</text>
</comment>
<dbReference type="PROSITE" id="PS00086">
    <property type="entry name" value="CYTOCHROME_P450"/>
    <property type="match status" value="1"/>
</dbReference>
<comment type="cofactor">
    <cofactor evidence="1">
        <name>heme</name>
        <dbReference type="ChEBI" id="CHEBI:30413"/>
    </cofactor>
</comment>
<dbReference type="InterPro" id="IPR001128">
    <property type="entry name" value="Cyt_P450"/>
</dbReference>